<comment type="similarity">
    <text evidence="1">Belongs to the LysR transcriptional regulatory family.</text>
</comment>
<accession>A0ABV1TUR0</accession>
<proteinExistence type="inferred from homology"/>
<keyword evidence="3" id="KW-0238">DNA-binding</keyword>
<evidence type="ECO:0000256" key="2">
    <source>
        <dbReference type="ARBA" id="ARBA00023015"/>
    </source>
</evidence>
<dbReference type="InterPro" id="IPR005119">
    <property type="entry name" value="LysR_subst-bd"/>
</dbReference>
<dbReference type="Gene3D" id="1.10.10.10">
    <property type="entry name" value="Winged helix-like DNA-binding domain superfamily/Winged helix DNA-binding domain"/>
    <property type="match status" value="1"/>
</dbReference>
<dbReference type="PROSITE" id="PS50931">
    <property type="entry name" value="HTH_LYSR"/>
    <property type="match status" value="1"/>
</dbReference>
<dbReference type="PANTHER" id="PTHR30126:SF40">
    <property type="entry name" value="HTH-TYPE TRANSCRIPTIONAL REGULATOR GLTR"/>
    <property type="match status" value="1"/>
</dbReference>
<feature type="domain" description="HTH lysR-type" evidence="5">
    <location>
        <begin position="1"/>
        <end position="58"/>
    </location>
</feature>
<dbReference type="Pfam" id="PF03466">
    <property type="entry name" value="LysR_substrate"/>
    <property type="match status" value="1"/>
</dbReference>
<dbReference type="InterPro" id="IPR036390">
    <property type="entry name" value="WH_DNA-bd_sf"/>
</dbReference>
<sequence>MELSDLRIFLAVARTHGITKAAQELHTVQSNVSARIHALEKQLGAPLFRRHARGVALTNAGEQLLPYAERISRLVDEAQQVIGDEADPCGPLRIGSMETTAGLRLPTVLAAFAEDCPRVDFSLITGPTEQLVRDVLEYRLDGALVNGPVRQPDLVETPVFEERLVLVTARRVTDLDVVMRDPRILVFRTGCSYRRRLESILQARGAVSVRCMEFGTLEGILGCVGADMGLTLLPAAVVERYVSREQVRVHELPEVEARAQTVFVQRVDAPPSPALTRFLTHARAMEQAPPVLRMVGGASAATG</sequence>
<protein>
    <submittedName>
        <fullName evidence="6">LysR substrate-binding domain-containing protein</fullName>
    </submittedName>
</protein>
<evidence type="ECO:0000256" key="1">
    <source>
        <dbReference type="ARBA" id="ARBA00009437"/>
    </source>
</evidence>
<dbReference type="EMBL" id="JBEOZM010000035">
    <property type="protein sequence ID" value="MER6273765.1"/>
    <property type="molecule type" value="Genomic_DNA"/>
</dbReference>
<name>A0ABV1TUR0_9ACTN</name>
<dbReference type="PANTHER" id="PTHR30126">
    <property type="entry name" value="HTH-TYPE TRANSCRIPTIONAL REGULATOR"/>
    <property type="match status" value="1"/>
</dbReference>
<evidence type="ECO:0000313" key="7">
    <source>
        <dbReference type="Proteomes" id="UP001490365"/>
    </source>
</evidence>
<dbReference type="SUPFAM" id="SSF46785">
    <property type="entry name" value="Winged helix' DNA-binding domain"/>
    <property type="match status" value="1"/>
</dbReference>
<dbReference type="PRINTS" id="PR00039">
    <property type="entry name" value="HTHLYSR"/>
</dbReference>
<keyword evidence="2" id="KW-0805">Transcription regulation</keyword>
<dbReference type="Gene3D" id="3.40.190.290">
    <property type="match status" value="1"/>
</dbReference>
<dbReference type="Pfam" id="PF00126">
    <property type="entry name" value="HTH_1"/>
    <property type="match status" value="1"/>
</dbReference>
<dbReference type="CDD" id="cd08442">
    <property type="entry name" value="PBP2_YofA_SoxR_like"/>
    <property type="match status" value="1"/>
</dbReference>
<evidence type="ECO:0000256" key="3">
    <source>
        <dbReference type="ARBA" id="ARBA00023125"/>
    </source>
</evidence>
<gene>
    <name evidence="6" type="ORF">ABT211_41885</name>
</gene>
<organism evidence="6 7">
    <name type="scientific">Streptomyces sp. 900105755</name>
    <dbReference type="NCBI Taxonomy" id="3154389"/>
    <lineage>
        <taxon>Bacteria</taxon>
        <taxon>Bacillati</taxon>
        <taxon>Actinomycetota</taxon>
        <taxon>Actinomycetes</taxon>
        <taxon>Kitasatosporales</taxon>
        <taxon>Streptomycetaceae</taxon>
        <taxon>Streptomyces</taxon>
    </lineage>
</organism>
<dbReference type="Proteomes" id="UP001490365">
    <property type="component" value="Unassembled WGS sequence"/>
</dbReference>
<dbReference type="RefSeq" id="WP_351962013.1">
    <property type="nucleotide sequence ID" value="NZ_JBEOZM010000035.1"/>
</dbReference>
<evidence type="ECO:0000313" key="6">
    <source>
        <dbReference type="EMBL" id="MER6273765.1"/>
    </source>
</evidence>
<comment type="caution">
    <text evidence="6">The sequence shown here is derived from an EMBL/GenBank/DDBJ whole genome shotgun (WGS) entry which is preliminary data.</text>
</comment>
<dbReference type="InterPro" id="IPR000847">
    <property type="entry name" value="LysR_HTH_N"/>
</dbReference>
<evidence type="ECO:0000259" key="5">
    <source>
        <dbReference type="PROSITE" id="PS50931"/>
    </source>
</evidence>
<dbReference type="InterPro" id="IPR036388">
    <property type="entry name" value="WH-like_DNA-bd_sf"/>
</dbReference>
<reference evidence="6 7" key="1">
    <citation type="submission" date="2024-06" db="EMBL/GenBank/DDBJ databases">
        <title>The Natural Products Discovery Center: Release of the First 8490 Sequenced Strains for Exploring Actinobacteria Biosynthetic Diversity.</title>
        <authorList>
            <person name="Kalkreuter E."/>
            <person name="Kautsar S.A."/>
            <person name="Yang D."/>
            <person name="Bader C.D."/>
            <person name="Teijaro C.N."/>
            <person name="Fluegel L."/>
            <person name="Davis C.M."/>
            <person name="Simpson J.R."/>
            <person name="Lauterbach L."/>
            <person name="Steele A.D."/>
            <person name="Gui C."/>
            <person name="Meng S."/>
            <person name="Li G."/>
            <person name="Viehrig K."/>
            <person name="Ye F."/>
            <person name="Su P."/>
            <person name="Kiefer A.F."/>
            <person name="Nichols A."/>
            <person name="Cepeda A.J."/>
            <person name="Yan W."/>
            <person name="Fan B."/>
            <person name="Jiang Y."/>
            <person name="Adhikari A."/>
            <person name="Zheng C.-J."/>
            <person name="Schuster L."/>
            <person name="Cowan T.M."/>
            <person name="Smanski M.J."/>
            <person name="Chevrette M.G."/>
            <person name="De Carvalho L.P.S."/>
            <person name="Shen B."/>
        </authorList>
    </citation>
    <scope>NUCLEOTIDE SEQUENCE [LARGE SCALE GENOMIC DNA]</scope>
    <source>
        <strain evidence="6 7">NPDC001694</strain>
    </source>
</reference>
<evidence type="ECO:0000256" key="4">
    <source>
        <dbReference type="ARBA" id="ARBA00023163"/>
    </source>
</evidence>
<keyword evidence="7" id="KW-1185">Reference proteome</keyword>
<keyword evidence="4" id="KW-0804">Transcription</keyword>
<dbReference type="SUPFAM" id="SSF53850">
    <property type="entry name" value="Periplasmic binding protein-like II"/>
    <property type="match status" value="1"/>
</dbReference>